<dbReference type="Proteomes" id="UP000423257">
    <property type="component" value="Unassembled WGS sequence"/>
</dbReference>
<dbReference type="Proteomes" id="UP000240476">
    <property type="component" value="Unassembled WGS sequence"/>
</dbReference>
<evidence type="ECO:0000313" key="4">
    <source>
        <dbReference type="Proteomes" id="UP000199129"/>
    </source>
</evidence>
<gene>
    <name evidence="2" type="ORF">C9383_09375</name>
    <name evidence="1" type="ORF">F7R03_07465</name>
    <name evidence="3" type="ORF">SAMN04490198_2296</name>
</gene>
<evidence type="ECO:0000313" key="5">
    <source>
        <dbReference type="Proteomes" id="UP000240476"/>
    </source>
</evidence>
<evidence type="ECO:0000313" key="6">
    <source>
        <dbReference type="Proteomes" id="UP000423257"/>
    </source>
</evidence>
<dbReference type="SUPFAM" id="SSF55831">
    <property type="entry name" value="Thymidylate synthase/dCMP hydroxymethylase"/>
    <property type="match status" value="1"/>
</dbReference>
<sequence>MTEVFRRSRVVQGWLAGIRYLASQKSHDSTNVIIEIATPQSATEEDREVIKAVDLALQRKNAQRSVMTAAGTIFPQRIYQRYGRPDWYARYKTVIARGMPSGDWGTYALRMIDRKQDDGTTFNPLDKIIEKLIAVKGKQHFKATYELGVCDPSVDIENAFNGIGFELPTYNPAVDRHMYMGSPCLSHVTFKLMDGKLDLTAIYRSHYYAERALGNLLGLAQLQQYVATESGFEPGKMTCVSTYAKLDPGLGGIRPARKLLETLPIDETLIKASLEAVL</sequence>
<proteinExistence type="predicted"/>
<dbReference type="EMBL" id="PYWX01000029">
    <property type="protein sequence ID" value="PTC28740.1"/>
    <property type="molecule type" value="Genomic_DNA"/>
</dbReference>
<evidence type="ECO:0008006" key="7">
    <source>
        <dbReference type="Google" id="ProtNLM"/>
    </source>
</evidence>
<dbReference type="Gene3D" id="3.30.572.10">
    <property type="entry name" value="Thymidylate synthase/dCMP hydroxymethylase domain"/>
    <property type="match status" value="1"/>
</dbReference>
<dbReference type="RefSeq" id="WP_090367823.1">
    <property type="nucleotide sequence ID" value="NZ_FNUA01000002.1"/>
</dbReference>
<protein>
    <recommendedName>
        <fullName evidence="7">Thymidylate synthase</fullName>
    </recommendedName>
</protein>
<evidence type="ECO:0000313" key="2">
    <source>
        <dbReference type="EMBL" id="PTC28740.1"/>
    </source>
</evidence>
<name>A0A1H5KMF3_9PSED</name>
<dbReference type="Proteomes" id="UP000199129">
    <property type="component" value="Unassembled WGS sequence"/>
</dbReference>
<dbReference type="EMBL" id="FNUA01000002">
    <property type="protein sequence ID" value="SEE66049.1"/>
    <property type="molecule type" value="Genomic_DNA"/>
</dbReference>
<dbReference type="EMBL" id="VZPQ01000003">
    <property type="protein sequence ID" value="KAB0568424.1"/>
    <property type="molecule type" value="Genomic_DNA"/>
</dbReference>
<evidence type="ECO:0000313" key="3">
    <source>
        <dbReference type="EMBL" id="SEE66049.1"/>
    </source>
</evidence>
<organism evidence="3 4">
    <name type="scientific">Pseudomonas palleroniana</name>
    <dbReference type="NCBI Taxonomy" id="191390"/>
    <lineage>
        <taxon>Bacteria</taxon>
        <taxon>Pseudomonadati</taxon>
        <taxon>Pseudomonadota</taxon>
        <taxon>Gammaproteobacteria</taxon>
        <taxon>Pseudomonadales</taxon>
        <taxon>Pseudomonadaceae</taxon>
        <taxon>Pseudomonas</taxon>
    </lineage>
</organism>
<evidence type="ECO:0000313" key="1">
    <source>
        <dbReference type="EMBL" id="KAB0568424.1"/>
    </source>
</evidence>
<accession>A0A1H5KMF3</accession>
<reference evidence="3 4" key="1">
    <citation type="submission" date="2016-10" db="EMBL/GenBank/DDBJ databases">
        <authorList>
            <person name="de Groot N.N."/>
        </authorList>
    </citation>
    <scope>NUCLEOTIDE SEQUENCE [LARGE SCALE GENOMIC DNA]</scope>
    <source>
        <strain evidence="3 4">BS3265</strain>
    </source>
</reference>
<reference evidence="1 6" key="3">
    <citation type="submission" date="2019-09" db="EMBL/GenBank/DDBJ databases">
        <title>Draft genome sequences of 48 bacterial type strains from the CCUG.</title>
        <authorList>
            <person name="Tunovic T."/>
            <person name="Pineiro-Iglesias B."/>
            <person name="Unosson C."/>
            <person name="Inganas E."/>
            <person name="Ohlen M."/>
            <person name="Cardew S."/>
            <person name="Jensie-Markopoulos S."/>
            <person name="Salva-Serra F."/>
            <person name="Jaen-Luchoro D."/>
            <person name="Karlsson R."/>
            <person name="Svensson-Stadler L."/>
            <person name="Chun J."/>
            <person name="Moore E."/>
        </authorList>
    </citation>
    <scope>NUCLEOTIDE SEQUENCE [LARGE SCALE GENOMIC DNA]</scope>
    <source>
        <strain evidence="1 6">CCUG 51524</strain>
    </source>
</reference>
<reference evidence="2 5" key="2">
    <citation type="submission" date="2018-03" db="EMBL/GenBank/DDBJ databases">
        <title>Draft genome sequence of the type strain of Pseudomonas palleroniana LMG 23076, isolated from rice in Cameroon.</title>
        <authorList>
            <person name="Tambong J.T."/>
        </authorList>
    </citation>
    <scope>NUCLEOTIDE SEQUENCE [LARGE SCALE GENOMIC DNA]</scope>
    <source>
        <strain evidence="2 5">LMG 23076</strain>
    </source>
</reference>
<dbReference type="InterPro" id="IPR036926">
    <property type="entry name" value="Thymidate_synth/dCMP_Mease_sf"/>
</dbReference>
<dbReference type="AlphaFoldDB" id="A0A1H5KMF3"/>
<keyword evidence="5" id="KW-1185">Reference proteome</keyword>